<dbReference type="InterPro" id="IPR009060">
    <property type="entry name" value="UBA-like_sf"/>
</dbReference>
<sequence length="1911" mass="214360">QTVLSGEVYTSVSFLIDMVNVSLELLEDKGKDGVSNSLARFDFKKSKLLFESFSNQTKSINLVSHSMMAFDTRYTELKPPTQKPNVFNCILQPSKSNSNPGSLQIELHHRSTKDTSCFTVVLNNLRVFLIFDWLLLVHKFLQTPCETKKVTLSHQPEEERRSHSASVVPKTVKTGVVTKRSSVQVTPEKQLEVKINVTGTEFVVVEDASCVDTNAIILKGTTVLTYKPKLADRPFSGSLFGIEVFSCRLGNEHDTALSIIDPVHVQIELVGNSTYQNSSGLMDAFNTEDFPPILEIQLQTLDIRLSYNDVQLFLAIAKSIPEQTSTSTPESAVSGNAEGNDKESEGLLVKDVHRHVMDPLLENQLARLQELGFAVADCRKALLASQGQLDKAATWLFKNAEPQKPNKTSGGSGAVRWISGVELKADSICICFIDDCMDCDVPLAEITFSRLNFFQHLVSNPDGSAEFILSGDYYNRELSGWEPFVEPWPCSISWQQQEASRLHPSRLKIDLKAKQRFGHQYHLQQYVNTKESWMADYCKLEKEATMETGNEEWMGSSVDPPCIGPIEMKTPKRRQPFIPFALRNHTGCTLWFATLTTTPTRAALSHSGSPEVVSDGDRNFFDDAHNVSQWREVPPGEEIPFEFETREKLRHRHTHDLRIHQLQVRVSGWEQVSPVSVDKVGIFFRYAAPDKNTSSSSVGSPISRTSIIHPHVYFSALPPVRVVFAVTMEGSARKVVTVRSSLIVKNKLEIPMELRLDSPSAPDKPVILPAVMPGDSFAIPLHLTSWRLQARPRGMGVFFCKTPIHWTNVTKTGEVSSSKRECHSMDTENSRYFRFCVALRKENYPDYMPSNIFSDSAKQIYRQPGHTVFLLPTVVICNLLPCELNFYVKGTALRGTLKSGKEMALHTADTSQNFELGIAVENFQHCKELLIPPGTQNYIVRMRLYDANKRQLNLTIRIMCRAEGSLKIFISAPYWLINKTGLPLIFRQDNAKTDAAGQFEEHELARSIDVKKGRGRYRHTCMVTFAPRYLLINKSSHKLAFAQREFARGQGTNNPEGYISTLSGSSVVFHWPRNDYDQLLCVRLMDVSNCTWSGGFEVNKNNSFHINMRDTFGKCYFLRVEITLQGATYRVSFSDTDQLPPPFRVDNFSKVPVMFIQHGVAEPRLRTEVKASSSLDYAWDEPILPSYITLTVKGAGSSEIVCNMNDFQDSKQLYYENFIYIAATYTFSGLQKGNVLPVAQSKNVIYAELVLDVQPKTLRVVLKKKEPGKRSQLWRMTGSGMLCHEGSSPPHNPNKLSTTRPHESSLVLDIAGLAAVTDNRYEPLMLRKPDRRRSTTQTWCFRDGKLSCSLPGLVVQARNGVSGLFDGAEVVLGPDATLEHMGSVPREQQFINQKMRPGSGVLSVRVIPDGPTRVLQITDFQQRRAERLSSEIDDLKQLEMKKFKSPELEQELEVVVKLQDGIGISLNNKLPEELVFASFGGINIQYMHQASNQVLELHIQNVQVDNQLIGTTQPAMLFVTPKSIETEEMESGPAIQVNAVKVPSKNALTDLYKHLLITAQRFTVQIEEKLLLKLLSYFGFGKSETEVEKWDENIHEKTGEENSTPLRYYFENLKISVPQIKLSVFTSNKLPPDLKALKSTLGFPLIKFEDAVIDLDPYTRVHPYESREFIINDVLKHFQEELLSQAAKILGSVDFLGNPMGLLNDVSEGVSGLIKYGNVGGLIRNVTHGVSNSAAKTTLSAGYHSAKPTEWSHAEFLRTGLSQFSPKTQLYSLPLLQPFLCATRCLGLVDCLKRDVTITSTKLVTAASNSCTPSLYELLTAVISCSGYMHFSYGIKLSAETGAAKASSPPRESDPSKETLASVSSEYVLGPKLERLQRDDNMPFLKSKSQLFLNHEMVKLLQLFLNLQRLD</sequence>
<reference evidence="3" key="1">
    <citation type="submission" date="2023-07" db="EMBL/GenBank/DDBJ databases">
        <authorList>
            <person name="Stuckert A."/>
        </authorList>
    </citation>
    <scope>NUCLEOTIDE SEQUENCE</scope>
</reference>
<dbReference type="Pfam" id="PF25036">
    <property type="entry name" value="VPS13_VAB"/>
    <property type="match status" value="1"/>
</dbReference>
<dbReference type="SMART" id="SM00165">
    <property type="entry name" value="UBA"/>
    <property type="match status" value="1"/>
</dbReference>
<evidence type="ECO:0000256" key="1">
    <source>
        <dbReference type="SAM" id="MobiDB-lite"/>
    </source>
</evidence>
<dbReference type="CDD" id="cd14306">
    <property type="entry name" value="UBA_VP13D"/>
    <property type="match status" value="1"/>
</dbReference>
<evidence type="ECO:0000313" key="4">
    <source>
        <dbReference type="Proteomes" id="UP001176940"/>
    </source>
</evidence>
<evidence type="ECO:0000259" key="2">
    <source>
        <dbReference type="PROSITE" id="PS50030"/>
    </source>
</evidence>
<dbReference type="EMBL" id="CAUEEQ010000225">
    <property type="protein sequence ID" value="CAJ0916166.1"/>
    <property type="molecule type" value="Genomic_DNA"/>
</dbReference>
<evidence type="ECO:0000313" key="3">
    <source>
        <dbReference type="EMBL" id="CAJ0916166.1"/>
    </source>
</evidence>
<dbReference type="PANTHER" id="PTHR16166:SF141">
    <property type="entry name" value="INTERMEMBRANE LIPID TRANSFER PROTEIN VPS13D"/>
    <property type="match status" value="1"/>
</dbReference>
<dbReference type="PANTHER" id="PTHR16166">
    <property type="entry name" value="VACUOLAR PROTEIN SORTING-ASSOCIATED PROTEIN VPS13"/>
    <property type="match status" value="1"/>
</dbReference>
<accession>A0ABN9KQL4</accession>
<keyword evidence="4" id="KW-1185">Reference proteome</keyword>
<protein>
    <recommendedName>
        <fullName evidence="2">UBA domain-containing protein</fullName>
    </recommendedName>
</protein>
<gene>
    <name evidence="3" type="ORF">RIMI_LOCUS212589</name>
</gene>
<dbReference type="InterPro" id="IPR015940">
    <property type="entry name" value="UBA"/>
</dbReference>
<dbReference type="CDD" id="cd23453">
    <property type="entry name" value="beta-trefoil_Ricin_VPS13D"/>
    <property type="match status" value="1"/>
</dbReference>
<proteinExistence type="predicted"/>
<dbReference type="Proteomes" id="UP001176940">
    <property type="component" value="Unassembled WGS sequence"/>
</dbReference>
<dbReference type="Pfam" id="PF25033">
    <property type="entry name" value="VPS13_M"/>
    <property type="match status" value="1"/>
</dbReference>
<dbReference type="InterPro" id="IPR026847">
    <property type="entry name" value="VPS13"/>
</dbReference>
<dbReference type="PROSITE" id="PS50030">
    <property type="entry name" value="UBA"/>
    <property type="match status" value="1"/>
</dbReference>
<feature type="region of interest" description="Disordered" evidence="1">
    <location>
        <begin position="324"/>
        <end position="343"/>
    </location>
</feature>
<feature type="compositionally biased region" description="Polar residues" evidence="1">
    <location>
        <begin position="324"/>
        <end position="334"/>
    </location>
</feature>
<dbReference type="SUPFAM" id="SSF46934">
    <property type="entry name" value="UBA-like"/>
    <property type="match status" value="1"/>
</dbReference>
<name>A0ABN9KQL4_9NEOB</name>
<feature type="non-terminal residue" evidence="3">
    <location>
        <position position="1"/>
    </location>
</feature>
<feature type="domain" description="UBA" evidence="2">
    <location>
        <begin position="359"/>
        <end position="399"/>
    </location>
</feature>
<dbReference type="InterPro" id="IPR009543">
    <property type="entry name" value="VPS13_VAB"/>
</dbReference>
<dbReference type="InterPro" id="IPR041969">
    <property type="entry name" value="VP13D_UBA"/>
</dbReference>
<comment type="caution">
    <text evidence="3">The sequence shown here is derived from an EMBL/GenBank/DDBJ whole genome shotgun (WGS) entry which is preliminary data.</text>
</comment>
<dbReference type="InterPro" id="IPR056747">
    <property type="entry name" value="VPS13-like_M"/>
</dbReference>
<dbReference type="Gene3D" id="1.10.8.10">
    <property type="entry name" value="DNA helicase RuvA subunit, C-terminal domain"/>
    <property type="match status" value="1"/>
</dbReference>
<organism evidence="3 4">
    <name type="scientific">Ranitomeya imitator</name>
    <name type="common">mimic poison frog</name>
    <dbReference type="NCBI Taxonomy" id="111125"/>
    <lineage>
        <taxon>Eukaryota</taxon>
        <taxon>Metazoa</taxon>
        <taxon>Chordata</taxon>
        <taxon>Craniata</taxon>
        <taxon>Vertebrata</taxon>
        <taxon>Euteleostomi</taxon>
        <taxon>Amphibia</taxon>
        <taxon>Batrachia</taxon>
        <taxon>Anura</taxon>
        <taxon>Neobatrachia</taxon>
        <taxon>Hyloidea</taxon>
        <taxon>Dendrobatidae</taxon>
        <taxon>Dendrobatinae</taxon>
        <taxon>Ranitomeya</taxon>
    </lineage>
</organism>